<dbReference type="Proteomes" id="UP000054988">
    <property type="component" value="Unassembled WGS sequence"/>
</dbReference>
<accession>A0A0W0FNC1</accession>
<evidence type="ECO:0008006" key="3">
    <source>
        <dbReference type="Google" id="ProtNLM"/>
    </source>
</evidence>
<comment type="caution">
    <text evidence="1">The sequence shown here is derived from an EMBL/GenBank/DDBJ whole genome shotgun (WGS) entry which is preliminary data.</text>
</comment>
<protein>
    <recommendedName>
        <fullName evidence="3">F-box domain-containing protein</fullName>
    </recommendedName>
</protein>
<evidence type="ECO:0000313" key="2">
    <source>
        <dbReference type="Proteomes" id="UP000054988"/>
    </source>
</evidence>
<dbReference type="AlphaFoldDB" id="A0A0W0FNC1"/>
<proteinExistence type="predicted"/>
<sequence>MPRIYKQVSLRWIPAPRIIRVLKTLHANSLAAQSVRKLTFRIPIQYHKKKPLYAILRLLFDVLMRIPNLETLNIDSSPSPFPFPVEFLPICSFPFLKKLHLTLPTSTYKFIISFLKWHGDTLEVLILFPYRVDPHFDVLTYQEGQLSFASLRQLSCHYAISPLFANAACPRLSIIDFRWYTYSTLPSSPALITNWICGSRRQRNIKLLAIKMRSGLSVDLIERVSSEIPTLEALEIDGLDALWGRVQNDEQLGWTEVNRNLVGEYISRLPNLRIFLWSTPVHYALSLDQQYELVALYGDKCLTLVKCSIPGGACWKRISGLAWYPETLDYAWIFNHLKEGTYPALEALLEHIKRVAPGFSRYVTRFRRRGLTDEILMDLMAVMVHVGILEGASFNRISISPNHEQLTQRRD</sequence>
<gene>
    <name evidence="1" type="ORF">WG66_9590</name>
</gene>
<reference evidence="1 2" key="1">
    <citation type="submission" date="2015-12" db="EMBL/GenBank/DDBJ databases">
        <title>Draft genome sequence of Moniliophthora roreri, the causal agent of frosty pod rot of cacao.</title>
        <authorList>
            <person name="Aime M.C."/>
            <person name="Diaz-Valderrama J.R."/>
            <person name="Kijpornyongpan T."/>
            <person name="Phillips-Mora W."/>
        </authorList>
    </citation>
    <scope>NUCLEOTIDE SEQUENCE [LARGE SCALE GENOMIC DNA]</scope>
    <source>
        <strain evidence="1 2">MCA 2952</strain>
    </source>
</reference>
<dbReference type="EMBL" id="LATX01001811">
    <property type="protein sequence ID" value="KTB37831.1"/>
    <property type="molecule type" value="Genomic_DNA"/>
</dbReference>
<name>A0A0W0FNC1_MONRR</name>
<evidence type="ECO:0000313" key="1">
    <source>
        <dbReference type="EMBL" id="KTB37831.1"/>
    </source>
</evidence>
<organism evidence="1 2">
    <name type="scientific">Moniliophthora roreri</name>
    <name type="common">Frosty pod rot fungus</name>
    <name type="synonym">Monilia roreri</name>
    <dbReference type="NCBI Taxonomy" id="221103"/>
    <lineage>
        <taxon>Eukaryota</taxon>
        <taxon>Fungi</taxon>
        <taxon>Dikarya</taxon>
        <taxon>Basidiomycota</taxon>
        <taxon>Agaricomycotina</taxon>
        <taxon>Agaricomycetes</taxon>
        <taxon>Agaricomycetidae</taxon>
        <taxon>Agaricales</taxon>
        <taxon>Marasmiineae</taxon>
        <taxon>Marasmiaceae</taxon>
        <taxon>Moniliophthora</taxon>
    </lineage>
</organism>